<accession>A0A8T2V4J1</accession>
<keyword evidence="2" id="KW-1185">Reference proteome</keyword>
<proteinExistence type="predicted"/>
<name>A0A8T2V4J1_CERRI</name>
<dbReference type="AlphaFoldDB" id="A0A8T2V4J1"/>
<organism evidence="1 2">
    <name type="scientific">Ceratopteris richardii</name>
    <name type="common">Triangle waterfern</name>
    <dbReference type="NCBI Taxonomy" id="49495"/>
    <lineage>
        <taxon>Eukaryota</taxon>
        <taxon>Viridiplantae</taxon>
        <taxon>Streptophyta</taxon>
        <taxon>Embryophyta</taxon>
        <taxon>Tracheophyta</taxon>
        <taxon>Polypodiopsida</taxon>
        <taxon>Polypodiidae</taxon>
        <taxon>Polypodiales</taxon>
        <taxon>Pteridineae</taxon>
        <taxon>Pteridaceae</taxon>
        <taxon>Parkerioideae</taxon>
        <taxon>Ceratopteris</taxon>
    </lineage>
</organism>
<dbReference type="EMBL" id="CM035409">
    <property type="protein sequence ID" value="KAH7439158.1"/>
    <property type="molecule type" value="Genomic_DNA"/>
</dbReference>
<dbReference type="Proteomes" id="UP000825935">
    <property type="component" value="Chromosome 4"/>
</dbReference>
<gene>
    <name evidence="1" type="ORF">KP509_04G047900</name>
</gene>
<sequence>MRVTVLERSAKKHLLHRRKEIWILNPKSQSRVDLLITSGIYAKLSPSSMKSEELQPLSDKKIAYFSTELSCDCNETNGKHKVLCKVFKEQQNLLSYHCRPLLT</sequence>
<reference evidence="1" key="1">
    <citation type="submission" date="2021-08" db="EMBL/GenBank/DDBJ databases">
        <title>WGS assembly of Ceratopteris richardii.</title>
        <authorList>
            <person name="Marchant D.B."/>
            <person name="Chen G."/>
            <person name="Jenkins J."/>
            <person name="Shu S."/>
            <person name="Leebens-Mack J."/>
            <person name="Grimwood J."/>
            <person name="Schmutz J."/>
            <person name="Soltis P."/>
            <person name="Soltis D."/>
            <person name="Chen Z.-H."/>
        </authorList>
    </citation>
    <scope>NUCLEOTIDE SEQUENCE</scope>
    <source>
        <strain evidence="1">Whitten #5841</strain>
        <tissue evidence="1">Leaf</tissue>
    </source>
</reference>
<protein>
    <submittedName>
        <fullName evidence="1">Uncharacterized protein</fullName>
    </submittedName>
</protein>
<evidence type="ECO:0000313" key="2">
    <source>
        <dbReference type="Proteomes" id="UP000825935"/>
    </source>
</evidence>
<dbReference type="EMBL" id="CM035409">
    <property type="protein sequence ID" value="KAH7439159.1"/>
    <property type="molecule type" value="Genomic_DNA"/>
</dbReference>
<comment type="caution">
    <text evidence="1">The sequence shown here is derived from an EMBL/GenBank/DDBJ whole genome shotgun (WGS) entry which is preliminary data.</text>
</comment>
<evidence type="ECO:0000313" key="1">
    <source>
        <dbReference type="EMBL" id="KAH7439159.1"/>
    </source>
</evidence>